<evidence type="ECO:0000259" key="1">
    <source>
        <dbReference type="Pfam" id="PF21834"/>
    </source>
</evidence>
<gene>
    <name evidence="2" type="ORF">DK427_22545</name>
</gene>
<evidence type="ECO:0000313" key="3">
    <source>
        <dbReference type="Proteomes" id="UP000246058"/>
    </source>
</evidence>
<evidence type="ECO:0000313" key="2">
    <source>
        <dbReference type="EMBL" id="AWN38171.1"/>
    </source>
</evidence>
<keyword evidence="3" id="KW-1185">Reference proteome</keyword>
<feature type="domain" description="DUF6894" evidence="1">
    <location>
        <begin position="3"/>
        <end position="72"/>
    </location>
</feature>
<dbReference type="EMBL" id="CP029551">
    <property type="protein sequence ID" value="AWN38171.1"/>
    <property type="molecule type" value="Genomic_DNA"/>
</dbReference>
<reference evidence="2 3" key="1">
    <citation type="submission" date="2018-05" db="EMBL/GenBank/DDBJ databases">
        <title>Complete Genome Sequence of Methylobacterium sp. 17Sr1-43.</title>
        <authorList>
            <person name="Srinivasan S."/>
        </authorList>
    </citation>
    <scope>NUCLEOTIDE SEQUENCE [LARGE SCALE GENOMIC DNA]</scope>
    <source>
        <strain evidence="2 3">17Sr1-43</strain>
    </source>
</reference>
<dbReference type="InterPro" id="IPR054189">
    <property type="entry name" value="DUF6894"/>
</dbReference>
<dbReference type="Proteomes" id="UP000246058">
    <property type="component" value="Chromosome"/>
</dbReference>
<protein>
    <recommendedName>
        <fullName evidence="1">DUF6894 domain-containing protein</fullName>
    </recommendedName>
</protein>
<sequence length="86" mass="9594">MPRYFFHTQIGADRVTDSDGVELCDPDEAWETARATARTLMGRDRANQARLMTASLVVTDEAGETVLEFPFAEAVTLPPLNDDIRH</sequence>
<dbReference type="OrthoDB" id="8296556at2"/>
<name>A0A2U8VXU6_9HYPH</name>
<proteinExistence type="predicted"/>
<organism evidence="2 3">
    <name type="scientific">Methylobacterium radiodurans</name>
    <dbReference type="NCBI Taxonomy" id="2202828"/>
    <lineage>
        <taxon>Bacteria</taxon>
        <taxon>Pseudomonadati</taxon>
        <taxon>Pseudomonadota</taxon>
        <taxon>Alphaproteobacteria</taxon>
        <taxon>Hyphomicrobiales</taxon>
        <taxon>Methylobacteriaceae</taxon>
        <taxon>Methylobacterium</taxon>
    </lineage>
</organism>
<dbReference type="Pfam" id="PF21834">
    <property type="entry name" value="DUF6894"/>
    <property type="match status" value="1"/>
</dbReference>
<dbReference type="RefSeq" id="WP_109953328.1">
    <property type="nucleotide sequence ID" value="NZ_CP029551.1"/>
</dbReference>
<dbReference type="KEGG" id="meti:DK427_22545"/>
<dbReference type="AlphaFoldDB" id="A0A2U8VXU6"/>
<accession>A0A2U8VXU6</accession>